<dbReference type="Gene3D" id="2.120.10.10">
    <property type="match status" value="1"/>
</dbReference>
<comment type="caution">
    <text evidence="3">The sequence shown here is derived from an EMBL/GenBank/DDBJ whole genome shotgun (WGS) entry which is preliminary data.</text>
</comment>
<feature type="region of interest" description="Disordered" evidence="1">
    <location>
        <begin position="21"/>
        <end position="90"/>
    </location>
</feature>
<organism evidence="3 4">
    <name type="scientific">Plesiocystis pacifica SIR-1</name>
    <dbReference type="NCBI Taxonomy" id="391625"/>
    <lineage>
        <taxon>Bacteria</taxon>
        <taxon>Pseudomonadati</taxon>
        <taxon>Myxococcota</taxon>
        <taxon>Polyangia</taxon>
        <taxon>Nannocystales</taxon>
        <taxon>Nannocystaceae</taxon>
        <taxon>Plesiocystis</taxon>
    </lineage>
</organism>
<dbReference type="Proteomes" id="UP000005801">
    <property type="component" value="Unassembled WGS sequence"/>
</dbReference>
<reference evidence="3 4" key="1">
    <citation type="submission" date="2007-06" db="EMBL/GenBank/DDBJ databases">
        <authorList>
            <person name="Shimkets L."/>
            <person name="Ferriera S."/>
            <person name="Johnson J."/>
            <person name="Kravitz S."/>
            <person name="Beeson K."/>
            <person name="Sutton G."/>
            <person name="Rogers Y.-H."/>
            <person name="Friedman R."/>
            <person name="Frazier M."/>
            <person name="Venter J.C."/>
        </authorList>
    </citation>
    <scope>NUCLEOTIDE SEQUENCE [LARGE SCALE GENOMIC DNA]</scope>
    <source>
        <strain evidence="3 4">SIR-1</strain>
    </source>
</reference>
<name>A6GE68_9BACT</name>
<evidence type="ECO:0000313" key="4">
    <source>
        <dbReference type="Proteomes" id="UP000005801"/>
    </source>
</evidence>
<evidence type="ECO:0000313" key="3">
    <source>
        <dbReference type="EMBL" id="EDM75859.1"/>
    </source>
</evidence>
<feature type="chain" id="PRO_5002695455" description="Exo-alpha-sialidase" evidence="2">
    <location>
        <begin position="25"/>
        <end position="389"/>
    </location>
</feature>
<accession>A6GE68</accession>
<keyword evidence="2" id="KW-0732">Signal</keyword>
<evidence type="ECO:0008006" key="5">
    <source>
        <dbReference type="Google" id="ProtNLM"/>
    </source>
</evidence>
<sequence length="389" mass="40275">MRRPSRALPFALGLSLTLSLNLSACGGGDEDGGDEGDGAEDGDTIGHESDTGDDESGESDSSDDADDTGESTTGEPDPGPAGIFVAVGDGGRRASSNDALEWAEIVGSGVFDTQAEMGEEDILRAVAAGDGAVVAVGGGGVDWTGNAMVMRSTDGVNWDEDLVAGQEGVDGRKLYAVGYADGSFVAGGAQAHLIASSDGGQTWSSAYGEHHSYTPVHGVAGHGQIFVAVGEHRDEYDSPRVAYVHRSDDGGASFGAPSYFGEDGDFLRSVASNGETFVAVGPRVCLRSADGIDWQDCGLSALEEFGAVSFTNDRFVVTYEDGLSTSSDGESWSPHVESPTGVPAAMVYGNGVYAGLRYYDRGTSEALSEWSYVTHGSFPLRSLAFLPLE</sequence>
<evidence type="ECO:0000256" key="2">
    <source>
        <dbReference type="SAM" id="SignalP"/>
    </source>
</evidence>
<dbReference type="EMBL" id="ABCS01000079">
    <property type="protein sequence ID" value="EDM75859.1"/>
    <property type="molecule type" value="Genomic_DNA"/>
</dbReference>
<feature type="compositionally biased region" description="Acidic residues" evidence="1">
    <location>
        <begin position="28"/>
        <end position="43"/>
    </location>
</feature>
<feature type="signal peptide" evidence="2">
    <location>
        <begin position="1"/>
        <end position="24"/>
    </location>
</feature>
<dbReference type="STRING" id="391625.PPSIR1_33621"/>
<dbReference type="OrthoDB" id="8093255at2"/>
<dbReference type="SUPFAM" id="SSF50939">
    <property type="entry name" value="Sialidases"/>
    <property type="match status" value="2"/>
</dbReference>
<evidence type="ECO:0000256" key="1">
    <source>
        <dbReference type="SAM" id="MobiDB-lite"/>
    </source>
</evidence>
<dbReference type="AlphaFoldDB" id="A6GE68"/>
<protein>
    <recommendedName>
        <fullName evidence="5">Exo-alpha-sialidase</fullName>
    </recommendedName>
</protein>
<gene>
    <name evidence="3" type="ORF">PPSIR1_33621</name>
</gene>
<feature type="compositionally biased region" description="Acidic residues" evidence="1">
    <location>
        <begin position="51"/>
        <end position="69"/>
    </location>
</feature>
<dbReference type="InterPro" id="IPR036278">
    <property type="entry name" value="Sialidase_sf"/>
</dbReference>
<keyword evidence="4" id="KW-1185">Reference proteome</keyword>
<dbReference type="eggNOG" id="COG4447">
    <property type="taxonomic scope" value="Bacteria"/>
</dbReference>
<dbReference type="RefSeq" id="WP_006975008.1">
    <property type="nucleotide sequence ID" value="NZ_ABCS01000079.1"/>
</dbReference>
<proteinExistence type="predicted"/>